<protein>
    <submittedName>
        <fullName evidence="2">Conjugal transfer protein TraG</fullName>
    </submittedName>
</protein>
<keyword evidence="1" id="KW-0812">Transmembrane</keyword>
<evidence type="ECO:0000256" key="1">
    <source>
        <dbReference type="SAM" id="Phobius"/>
    </source>
</evidence>
<feature type="non-terminal residue" evidence="2">
    <location>
        <position position="146"/>
    </location>
</feature>
<keyword evidence="1" id="KW-0472">Membrane</keyword>
<gene>
    <name evidence="2" type="ORF">A3V89_26330</name>
</gene>
<proteinExistence type="predicted"/>
<feature type="transmembrane region" description="Helical" evidence="1">
    <location>
        <begin position="80"/>
        <end position="101"/>
    </location>
</feature>
<dbReference type="EMBL" id="AALLDS010000099">
    <property type="protein sequence ID" value="EDA7616249.1"/>
    <property type="molecule type" value="Genomic_DNA"/>
</dbReference>
<organism evidence="2">
    <name type="scientific">Salmonella typhimurium</name>
    <dbReference type="NCBI Taxonomy" id="90371"/>
    <lineage>
        <taxon>Bacteria</taxon>
        <taxon>Pseudomonadati</taxon>
        <taxon>Pseudomonadota</taxon>
        <taxon>Gammaproteobacteria</taxon>
        <taxon>Enterobacterales</taxon>
        <taxon>Enterobacteriaceae</taxon>
        <taxon>Salmonella</taxon>
    </lineage>
</organism>
<name>A0A626FCM2_SALTM</name>
<evidence type="ECO:0000313" key="2">
    <source>
        <dbReference type="EMBL" id="EDA7616249.1"/>
    </source>
</evidence>
<keyword evidence="1" id="KW-1133">Transmembrane helix</keyword>
<feature type="transmembrane region" description="Helical" evidence="1">
    <location>
        <begin position="23"/>
        <end position="45"/>
    </location>
</feature>
<sequence>MRKPNNAVGPQVRNKKKTARGKLIPAMAITSLAAGIQAATQYFAYSFNYQELLGPNFNHIYAPWSYFKWYSAWHDRLPDAFFAAGSVGATVAAGGLVLTALTSMMKANSSKANEYLHGSARWADEQDIKAAGLLGNDEGVYVGAWE</sequence>
<comment type="caution">
    <text evidence="2">The sequence shown here is derived from an EMBL/GenBank/DDBJ whole genome shotgun (WGS) entry which is preliminary data.</text>
</comment>
<reference evidence="2" key="1">
    <citation type="submission" date="2018-07" db="EMBL/GenBank/DDBJ databases">
        <authorList>
            <person name="Ashton P.M."/>
            <person name="Dallman T."/>
            <person name="Nair S."/>
            <person name="De Pinna E."/>
            <person name="Peters T."/>
            <person name="Grant K."/>
        </authorList>
    </citation>
    <scope>NUCLEOTIDE SEQUENCE</scope>
    <source>
        <strain evidence="2">116039</strain>
    </source>
</reference>
<dbReference type="AlphaFoldDB" id="A0A626FCM2"/>
<accession>A0A626FCM2</accession>